<feature type="compositionally biased region" description="Basic and acidic residues" evidence="1">
    <location>
        <begin position="130"/>
        <end position="141"/>
    </location>
</feature>
<dbReference type="EMBL" id="KZ989307">
    <property type="protein sequence ID" value="RKP26910.1"/>
    <property type="molecule type" value="Genomic_DNA"/>
</dbReference>
<protein>
    <submittedName>
        <fullName evidence="2">Uncharacterized protein</fullName>
    </submittedName>
</protein>
<evidence type="ECO:0000313" key="3">
    <source>
        <dbReference type="Proteomes" id="UP000278143"/>
    </source>
</evidence>
<feature type="compositionally biased region" description="Acidic residues" evidence="1">
    <location>
        <begin position="342"/>
        <end position="358"/>
    </location>
</feature>
<feature type="compositionally biased region" description="Polar residues" evidence="1">
    <location>
        <begin position="156"/>
        <end position="165"/>
    </location>
</feature>
<accession>A0A4P9Z5K6</accession>
<feature type="non-terminal residue" evidence="2">
    <location>
        <position position="358"/>
    </location>
</feature>
<feature type="compositionally biased region" description="Basic and acidic residues" evidence="1">
    <location>
        <begin position="88"/>
        <end position="100"/>
    </location>
</feature>
<name>A0A4P9Z5K6_9FUNG</name>
<dbReference type="AlphaFoldDB" id="A0A4P9Z5K6"/>
<feature type="compositionally biased region" description="Polar residues" evidence="1">
    <location>
        <begin position="1"/>
        <end position="18"/>
    </location>
</feature>
<feature type="compositionally biased region" description="Basic residues" evidence="1">
    <location>
        <begin position="191"/>
        <end position="232"/>
    </location>
</feature>
<gene>
    <name evidence="2" type="ORF">SYNPS1DRAFT_27415</name>
</gene>
<evidence type="ECO:0000256" key="1">
    <source>
        <dbReference type="SAM" id="MobiDB-lite"/>
    </source>
</evidence>
<feature type="region of interest" description="Disordered" evidence="1">
    <location>
        <begin position="1"/>
        <end position="358"/>
    </location>
</feature>
<sequence>MTSEASGSTALPANTAASHTPVEHGASMHAGQPPLEEGEVLATALTPPLSEGAVSGQSQGKRRARSREDATADRLGAGSAADQSGEMTRNEGESRVDGRACRPSKLRRTDADPDACTVDACSNVNTGSHSSDENNENDKNDSGGGADGYGRDRPRQQQQQHTPSESTRRPDHRQQDRAPPSSSTAVSARRHDVRARSSSRSRHSHHHHHSSSSRHQQQRSHRGHRSSHRRSRSRDYDRSRRGEEQPRSRDRGRDDYARHDRYHDREDGAARRARTTTRADERDGSRHGYGGRHTRNDDDYAASHRVRDSEEQPGHPSAVVDEKAGHAASMDAQPVESIIIQDPDDIEMSEEQLIEERR</sequence>
<reference evidence="3" key="1">
    <citation type="journal article" date="2018" name="Nat. Microbiol.">
        <title>Leveraging single-cell genomics to expand the fungal tree of life.</title>
        <authorList>
            <person name="Ahrendt S.R."/>
            <person name="Quandt C.A."/>
            <person name="Ciobanu D."/>
            <person name="Clum A."/>
            <person name="Salamov A."/>
            <person name="Andreopoulos B."/>
            <person name="Cheng J.F."/>
            <person name="Woyke T."/>
            <person name="Pelin A."/>
            <person name="Henrissat B."/>
            <person name="Reynolds N.K."/>
            <person name="Benny G.L."/>
            <person name="Smith M.E."/>
            <person name="James T.Y."/>
            <person name="Grigoriev I.V."/>
        </authorList>
    </citation>
    <scope>NUCLEOTIDE SEQUENCE [LARGE SCALE GENOMIC DNA]</scope>
    <source>
        <strain evidence="3">Benny S71-1</strain>
    </source>
</reference>
<feature type="compositionally biased region" description="Basic and acidic residues" evidence="1">
    <location>
        <begin position="277"/>
        <end position="286"/>
    </location>
</feature>
<proteinExistence type="predicted"/>
<dbReference type="Proteomes" id="UP000278143">
    <property type="component" value="Unassembled WGS sequence"/>
</dbReference>
<keyword evidence="3" id="KW-1185">Reference proteome</keyword>
<organism evidence="2 3">
    <name type="scientific">Syncephalis pseudoplumigaleata</name>
    <dbReference type="NCBI Taxonomy" id="1712513"/>
    <lineage>
        <taxon>Eukaryota</taxon>
        <taxon>Fungi</taxon>
        <taxon>Fungi incertae sedis</taxon>
        <taxon>Zoopagomycota</taxon>
        <taxon>Zoopagomycotina</taxon>
        <taxon>Zoopagomycetes</taxon>
        <taxon>Zoopagales</taxon>
        <taxon>Piptocephalidaceae</taxon>
        <taxon>Syncephalis</taxon>
    </lineage>
</organism>
<feature type="compositionally biased region" description="Basic and acidic residues" evidence="1">
    <location>
        <begin position="233"/>
        <end position="270"/>
    </location>
</feature>
<feature type="compositionally biased region" description="Basic and acidic residues" evidence="1">
    <location>
        <begin position="166"/>
        <end position="176"/>
    </location>
</feature>
<feature type="compositionally biased region" description="Basic and acidic residues" evidence="1">
    <location>
        <begin position="294"/>
        <end position="313"/>
    </location>
</feature>
<evidence type="ECO:0000313" key="2">
    <source>
        <dbReference type="EMBL" id="RKP26910.1"/>
    </source>
</evidence>